<comment type="caution">
    <text evidence="7">The sequence shown here is derived from an EMBL/GenBank/DDBJ whole genome shotgun (WGS) entry which is preliminary data.</text>
</comment>
<gene>
    <name evidence="7" type="primary">nrfG</name>
    <name evidence="7" type="ORF">BN961_01865</name>
</gene>
<keyword evidence="5" id="KW-0472">Membrane</keyword>
<evidence type="ECO:0000259" key="6">
    <source>
        <dbReference type="Pfam" id="PF23914"/>
    </source>
</evidence>
<dbReference type="InterPro" id="IPR017560">
    <property type="entry name" value="Cyt_c_biogenesis_CcmI"/>
</dbReference>
<dbReference type="NCBIfam" id="TIGR03142">
    <property type="entry name" value="cytochro_ccmI"/>
    <property type="match status" value="1"/>
</dbReference>
<dbReference type="Gene3D" id="1.25.40.10">
    <property type="entry name" value="Tetratricopeptide repeat domain"/>
    <property type="match status" value="2"/>
</dbReference>
<dbReference type="GO" id="GO:0030313">
    <property type="term" value="C:cell envelope"/>
    <property type="evidence" value="ECO:0007669"/>
    <property type="project" value="UniProtKB-SubCell"/>
</dbReference>
<dbReference type="Pfam" id="PF23914">
    <property type="entry name" value="TPR_CcmH_CycH"/>
    <property type="match status" value="1"/>
</dbReference>
<accession>A0A090MM12</accession>
<keyword evidence="4" id="KW-0802">TPR repeat</keyword>
<proteinExistence type="predicted"/>
<dbReference type="GO" id="GO:0017004">
    <property type="term" value="P:cytochrome complex assembly"/>
    <property type="evidence" value="ECO:0007669"/>
    <property type="project" value="UniProtKB-KW"/>
</dbReference>
<evidence type="ECO:0000313" key="8">
    <source>
        <dbReference type="Proteomes" id="UP000035762"/>
    </source>
</evidence>
<feature type="domain" description="Cytochrome c-type biogenesis protein H TPR" evidence="6">
    <location>
        <begin position="127"/>
        <end position="258"/>
    </location>
</feature>
<evidence type="ECO:0000256" key="1">
    <source>
        <dbReference type="ARBA" id="ARBA00004196"/>
    </source>
</evidence>
<dbReference type="STRING" id="1035.BN961_01865"/>
<dbReference type="EMBL" id="CCAZ020000001">
    <property type="protein sequence ID" value="CEG08450.1"/>
    <property type="molecule type" value="Genomic_DNA"/>
</dbReference>
<organism evidence="7 8">
    <name type="scientific">Afipia felis</name>
    <name type="common">Cat scratch disease bacillus</name>
    <dbReference type="NCBI Taxonomy" id="1035"/>
    <lineage>
        <taxon>Bacteria</taxon>
        <taxon>Pseudomonadati</taxon>
        <taxon>Pseudomonadota</taxon>
        <taxon>Alphaproteobacteria</taxon>
        <taxon>Hyphomicrobiales</taxon>
        <taxon>Nitrobacteraceae</taxon>
        <taxon>Afipia</taxon>
    </lineage>
</organism>
<reference evidence="7 8" key="1">
    <citation type="journal article" date="2014" name="Genome Announc.">
        <title>Genome Sequence of Afipia felis Strain 76713, Isolated in Hospital Water Using an Amoeba Co-Culture Procedure.</title>
        <authorList>
            <person name="Benamar S."/>
            <person name="La Scola B."/>
            <person name="Croce O."/>
        </authorList>
    </citation>
    <scope>NUCLEOTIDE SEQUENCE [LARGE SCALE GENOMIC DNA]</scope>
    <source>
        <strain evidence="7 8">76713</strain>
    </source>
</reference>
<dbReference type="SUPFAM" id="SSF48452">
    <property type="entry name" value="TPR-like"/>
    <property type="match status" value="1"/>
</dbReference>
<feature type="transmembrane region" description="Helical" evidence="5">
    <location>
        <begin position="91"/>
        <end position="111"/>
    </location>
</feature>
<evidence type="ECO:0000256" key="2">
    <source>
        <dbReference type="ARBA" id="ARBA00022737"/>
    </source>
</evidence>
<sequence length="367" mass="39531">MSLWFMLALMTAVAVFAVLWPLGRQVKRGPAVSETVVYQDQLAEVTRDADSGLIGPVEAEAARIEISRRLLAAATSEEGGTLAVSKSWRRAVSIVALAGLPLLAAGLYLQIGSPWLPDFPFAARQQMKSQDASIERLIARVQEILEKNPKDGRGWSVLAPVLLKLGRVDEAVPAFRNALAYNAETAGRHADLGEALTVAANGVVTAEAKAEFDRALVLDPNESKARYFTGVALEQDGQPAKAADIWRGMLEKAPADAPWRSLVQEALARVSGNRPPALSADQMSMAKGMDAAGRSAMIESMVERLADRLKTNKDDVEGWLRLVRAYMVLGEKDKANAARDDARQAVSGNSEHLRQLNDGLKGLGIDG</sequence>
<dbReference type="InterPro" id="IPR011990">
    <property type="entry name" value="TPR-like_helical_dom_sf"/>
</dbReference>
<keyword evidence="2" id="KW-0677">Repeat</keyword>
<dbReference type="PANTHER" id="PTHR47870">
    <property type="entry name" value="CYTOCHROME C-TYPE BIOGENESIS PROTEIN CCMH"/>
    <property type="match status" value="1"/>
</dbReference>
<evidence type="ECO:0000256" key="3">
    <source>
        <dbReference type="ARBA" id="ARBA00022748"/>
    </source>
</evidence>
<keyword evidence="8" id="KW-1185">Reference proteome</keyword>
<keyword evidence="5" id="KW-0812">Transmembrane</keyword>
<dbReference type="PANTHER" id="PTHR47870:SF4">
    <property type="entry name" value="CYTOCHROME C-TYPE BIOGENESIS PROTEIN CYCH"/>
    <property type="match status" value="1"/>
</dbReference>
<keyword evidence="5" id="KW-1133">Transmembrane helix</keyword>
<comment type="subcellular location">
    <subcellularLocation>
        <location evidence="1">Cell envelope</location>
    </subcellularLocation>
</comment>
<dbReference type="InterPro" id="IPR051263">
    <property type="entry name" value="C-type_cytochrome_biogenesis"/>
</dbReference>
<feature type="transmembrane region" description="Helical" evidence="5">
    <location>
        <begin position="6"/>
        <end position="23"/>
    </location>
</feature>
<dbReference type="InterPro" id="IPR056413">
    <property type="entry name" value="TPR_CcmH_CycH"/>
</dbReference>
<name>A0A090MM12_AFIFE</name>
<dbReference type="GO" id="GO:0005886">
    <property type="term" value="C:plasma membrane"/>
    <property type="evidence" value="ECO:0007669"/>
    <property type="project" value="TreeGrafter"/>
</dbReference>
<protein>
    <submittedName>
        <fullName evidence="7">Formate-dependent nitrite reductase complex subunit NrfG</fullName>
    </submittedName>
</protein>
<dbReference type="Proteomes" id="UP000035762">
    <property type="component" value="Unassembled WGS sequence"/>
</dbReference>
<evidence type="ECO:0000256" key="4">
    <source>
        <dbReference type="ARBA" id="ARBA00022803"/>
    </source>
</evidence>
<evidence type="ECO:0000313" key="7">
    <source>
        <dbReference type="EMBL" id="CEG08450.1"/>
    </source>
</evidence>
<dbReference type="RefSeq" id="WP_048756335.1">
    <property type="nucleotide sequence ID" value="NZ_CCAZ020000001.1"/>
</dbReference>
<dbReference type="OrthoDB" id="9815847at2"/>
<dbReference type="AlphaFoldDB" id="A0A090MM12"/>
<evidence type="ECO:0000256" key="5">
    <source>
        <dbReference type="SAM" id="Phobius"/>
    </source>
</evidence>
<keyword evidence="3" id="KW-0201">Cytochrome c-type biogenesis</keyword>